<protein>
    <submittedName>
        <fullName evidence="1">Uncharacterized protein</fullName>
    </submittedName>
</protein>
<reference evidence="1" key="1">
    <citation type="submission" date="2019-08" db="EMBL/GenBank/DDBJ databases">
        <authorList>
            <person name="Kucharzyk K."/>
            <person name="Murdoch R.W."/>
            <person name="Higgins S."/>
            <person name="Loffler F."/>
        </authorList>
    </citation>
    <scope>NUCLEOTIDE SEQUENCE</scope>
</reference>
<sequence>MESNVNIMKLKSWEYQLVYYEVYCNAYIRYALIDFFDDDNTEYMMILKSIDKEELMKIIDKVIHKLTIEKLEVSFGNKLKYL</sequence>
<dbReference type="AlphaFoldDB" id="A0A645FBZ0"/>
<name>A0A645FBZ0_9ZZZZ</name>
<organism evidence="1">
    <name type="scientific">bioreactor metagenome</name>
    <dbReference type="NCBI Taxonomy" id="1076179"/>
    <lineage>
        <taxon>unclassified sequences</taxon>
        <taxon>metagenomes</taxon>
        <taxon>ecological metagenomes</taxon>
    </lineage>
</organism>
<gene>
    <name evidence="1" type="ORF">SDC9_159095</name>
</gene>
<comment type="caution">
    <text evidence="1">The sequence shown here is derived from an EMBL/GenBank/DDBJ whole genome shotgun (WGS) entry which is preliminary data.</text>
</comment>
<accession>A0A645FBZ0</accession>
<evidence type="ECO:0000313" key="1">
    <source>
        <dbReference type="EMBL" id="MPN11787.1"/>
    </source>
</evidence>
<dbReference type="EMBL" id="VSSQ01058048">
    <property type="protein sequence ID" value="MPN11787.1"/>
    <property type="molecule type" value="Genomic_DNA"/>
</dbReference>
<proteinExistence type="predicted"/>